<reference evidence="6 7" key="1">
    <citation type="submission" date="2024-08" db="EMBL/GenBank/DDBJ databases">
        <authorList>
            <person name="Cucini C."/>
            <person name="Frati F."/>
        </authorList>
    </citation>
    <scope>NUCLEOTIDE SEQUENCE [LARGE SCALE GENOMIC DNA]</scope>
</reference>
<evidence type="ECO:0000313" key="6">
    <source>
        <dbReference type="EMBL" id="CAL8142522.1"/>
    </source>
</evidence>
<sequence length="371" mass="41766">MTLYAKRARKLLPILSILIPGAALISVVSVVVCMCTGSWLHSYERIPISNSSSTHEEFLIKRTISGLWHIWSFNLTEKEVAQDRKVSTENMDCMTIEYFRRERYLSDPNDSTNAIALCVTSAGPIFISASALLVIAVVSAAFGYQRHWRVAIFVAGSIFIVAGLILLIGLVVYLSVLQSEIGPKLRPRNSVEKPLFSYFYGYSFVMVVVGFLATELTGIFAIFFYMYWHQKDWAEKALKENQYYHSGNSGSTRSRMSGEQQTINMQWCPRRPRPDSLPFQSSGGCNHHSLASCEHHDDPIDLCKGHEHLSRKGLSYDTEYDIPIPPPPPPASSLPRDYTTLTSCSDDTFVPDLQLHSLGRTKCKDRRITPV</sequence>
<dbReference type="Proteomes" id="UP001642540">
    <property type="component" value="Unassembled WGS sequence"/>
</dbReference>
<feature type="transmembrane region" description="Helical" evidence="5">
    <location>
        <begin position="195"/>
        <end position="228"/>
    </location>
</feature>
<evidence type="ECO:0000256" key="4">
    <source>
        <dbReference type="ARBA" id="ARBA00023136"/>
    </source>
</evidence>
<protein>
    <recommendedName>
        <fullName evidence="8">Voltage-dependent calcium channel gamma-5 subunit</fullName>
    </recommendedName>
</protein>
<keyword evidence="2 5" id="KW-0812">Transmembrane</keyword>
<dbReference type="PANTHER" id="PTHR12107">
    <property type="entry name" value="VOLTAGE-DEPENDENT CALCIUM CHANNEL GAMMA SUBUNIT"/>
    <property type="match status" value="1"/>
</dbReference>
<evidence type="ECO:0000256" key="5">
    <source>
        <dbReference type="SAM" id="Phobius"/>
    </source>
</evidence>
<feature type="transmembrane region" description="Helical" evidence="5">
    <location>
        <begin position="114"/>
        <end position="138"/>
    </location>
</feature>
<accession>A0ABP1S3U1</accession>
<dbReference type="InterPro" id="IPR051072">
    <property type="entry name" value="CACNG_subunit"/>
</dbReference>
<feature type="transmembrane region" description="Helical" evidence="5">
    <location>
        <begin position="12"/>
        <end position="40"/>
    </location>
</feature>
<dbReference type="EMBL" id="CAXLJM020000148">
    <property type="protein sequence ID" value="CAL8142522.1"/>
    <property type="molecule type" value="Genomic_DNA"/>
</dbReference>
<dbReference type="PANTHER" id="PTHR12107:SF0">
    <property type="entry name" value="STARGAZIN (MAMMALIAN CALCIUM CHANNEL) HOMOLOG"/>
    <property type="match status" value="1"/>
</dbReference>
<comment type="subcellular location">
    <subcellularLocation>
        <location evidence="1">Membrane</location>
        <topology evidence="1">Multi-pass membrane protein</topology>
    </subcellularLocation>
</comment>
<name>A0ABP1S3U1_9HEXA</name>
<evidence type="ECO:0008006" key="8">
    <source>
        <dbReference type="Google" id="ProtNLM"/>
    </source>
</evidence>
<keyword evidence="7" id="KW-1185">Reference proteome</keyword>
<evidence type="ECO:0000256" key="1">
    <source>
        <dbReference type="ARBA" id="ARBA00004141"/>
    </source>
</evidence>
<proteinExistence type="predicted"/>
<comment type="caution">
    <text evidence="6">The sequence shown here is derived from an EMBL/GenBank/DDBJ whole genome shotgun (WGS) entry which is preliminary data.</text>
</comment>
<dbReference type="Pfam" id="PF13903">
    <property type="entry name" value="Claudin_2"/>
    <property type="match status" value="1"/>
</dbReference>
<evidence type="ECO:0000256" key="2">
    <source>
        <dbReference type="ARBA" id="ARBA00022692"/>
    </source>
</evidence>
<evidence type="ECO:0000313" key="7">
    <source>
        <dbReference type="Proteomes" id="UP001642540"/>
    </source>
</evidence>
<feature type="transmembrane region" description="Helical" evidence="5">
    <location>
        <begin position="150"/>
        <end position="175"/>
    </location>
</feature>
<gene>
    <name evidence="6" type="ORF">ODALV1_LOCUS29076</name>
</gene>
<organism evidence="6 7">
    <name type="scientific">Orchesella dallaii</name>
    <dbReference type="NCBI Taxonomy" id="48710"/>
    <lineage>
        <taxon>Eukaryota</taxon>
        <taxon>Metazoa</taxon>
        <taxon>Ecdysozoa</taxon>
        <taxon>Arthropoda</taxon>
        <taxon>Hexapoda</taxon>
        <taxon>Collembola</taxon>
        <taxon>Entomobryomorpha</taxon>
        <taxon>Entomobryoidea</taxon>
        <taxon>Orchesellidae</taxon>
        <taxon>Orchesellinae</taxon>
        <taxon>Orchesella</taxon>
    </lineage>
</organism>
<keyword evidence="4 5" id="KW-0472">Membrane</keyword>
<dbReference type="Gene3D" id="1.20.140.150">
    <property type="match status" value="1"/>
</dbReference>
<dbReference type="InterPro" id="IPR004031">
    <property type="entry name" value="PMP22/EMP/MP20/Claudin"/>
</dbReference>
<keyword evidence="3 5" id="KW-1133">Transmembrane helix</keyword>
<evidence type="ECO:0000256" key="3">
    <source>
        <dbReference type="ARBA" id="ARBA00022989"/>
    </source>
</evidence>